<dbReference type="RefSeq" id="WP_212984040.1">
    <property type="nucleotide sequence ID" value="NZ_BORU01000001.1"/>
</dbReference>
<dbReference type="InterPro" id="IPR036388">
    <property type="entry name" value="WH-like_DNA-bd_sf"/>
</dbReference>
<evidence type="ECO:0000259" key="4">
    <source>
        <dbReference type="PROSITE" id="PS51118"/>
    </source>
</evidence>
<dbReference type="PANTHER" id="PTHR33204">
    <property type="entry name" value="TRANSCRIPTIONAL REGULATOR, MARR FAMILY"/>
    <property type="match status" value="1"/>
</dbReference>
<dbReference type="InterPro" id="IPR036390">
    <property type="entry name" value="WH_DNA-bd_sf"/>
</dbReference>
<proteinExistence type="predicted"/>
<keyword evidence="2" id="KW-0238">DNA-binding</keyword>
<name>A0ABQ4LDN2_9BACL</name>
<accession>A0ABQ4LDN2</accession>
<comment type="caution">
    <text evidence="5">The sequence shown here is derived from an EMBL/GenBank/DDBJ whole genome shotgun (WGS) entry which is preliminary data.</text>
</comment>
<organism evidence="5 6">
    <name type="scientific">Paenibacillus cineris</name>
    <dbReference type="NCBI Taxonomy" id="237530"/>
    <lineage>
        <taxon>Bacteria</taxon>
        <taxon>Bacillati</taxon>
        <taxon>Bacillota</taxon>
        <taxon>Bacilli</taxon>
        <taxon>Bacillales</taxon>
        <taxon>Paenibacillaceae</taxon>
        <taxon>Paenibacillus</taxon>
    </lineage>
</organism>
<evidence type="ECO:0000256" key="1">
    <source>
        <dbReference type="ARBA" id="ARBA00023015"/>
    </source>
</evidence>
<dbReference type="EMBL" id="BORU01000001">
    <property type="protein sequence ID" value="GIO54667.1"/>
    <property type="molecule type" value="Genomic_DNA"/>
</dbReference>
<evidence type="ECO:0000256" key="2">
    <source>
        <dbReference type="ARBA" id="ARBA00023125"/>
    </source>
</evidence>
<dbReference type="Gene3D" id="1.10.10.10">
    <property type="entry name" value="Winged helix-like DNA-binding domain superfamily/Winged helix DNA-binding domain"/>
    <property type="match status" value="1"/>
</dbReference>
<gene>
    <name evidence="5" type="ORF">J21TS7_29850</name>
</gene>
<keyword evidence="6" id="KW-1185">Reference proteome</keyword>
<evidence type="ECO:0000313" key="6">
    <source>
        <dbReference type="Proteomes" id="UP000676601"/>
    </source>
</evidence>
<dbReference type="SUPFAM" id="SSF46785">
    <property type="entry name" value="Winged helix' DNA-binding domain"/>
    <property type="match status" value="1"/>
</dbReference>
<dbReference type="PANTHER" id="PTHR33204:SF18">
    <property type="entry name" value="TRANSCRIPTIONAL REGULATORY PROTEIN"/>
    <property type="match status" value="1"/>
</dbReference>
<evidence type="ECO:0000313" key="5">
    <source>
        <dbReference type="EMBL" id="GIO54667.1"/>
    </source>
</evidence>
<dbReference type="Pfam" id="PF01638">
    <property type="entry name" value="HxlR"/>
    <property type="match status" value="1"/>
</dbReference>
<dbReference type="InterPro" id="IPR002577">
    <property type="entry name" value="HTH_HxlR"/>
</dbReference>
<dbReference type="Proteomes" id="UP000676601">
    <property type="component" value="Unassembled WGS sequence"/>
</dbReference>
<keyword evidence="1" id="KW-0805">Transcription regulation</keyword>
<dbReference type="PROSITE" id="PS51118">
    <property type="entry name" value="HTH_HXLR"/>
    <property type="match status" value="1"/>
</dbReference>
<protein>
    <submittedName>
        <fullName evidence="5">Transcriptional regulator</fullName>
    </submittedName>
</protein>
<evidence type="ECO:0000256" key="3">
    <source>
        <dbReference type="ARBA" id="ARBA00023163"/>
    </source>
</evidence>
<feature type="domain" description="HTH hxlR-type" evidence="4">
    <location>
        <begin position="9"/>
        <end position="109"/>
    </location>
</feature>
<sequence length="114" mass="13443">MNPSDEQKCLSAVNEALQVIGSKWAFLVISQLYYSPQRFNQLRRNLSTISIKSLTDILRHLEHYKIVNRQVYPTNPISVEYSLTEKGREYREVLFQMRQWGEKWSSTPNEADHP</sequence>
<keyword evidence="3" id="KW-0804">Transcription</keyword>
<reference evidence="5 6" key="1">
    <citation type="submission" date="2021-03" db="EMBL/GenBank/DDBJ databases">
        <title>Antimicrobial resistance genes in bacteria isolated from Japanese honey, and their potential for conferring macrolide and lincosamide resistance in the American foulbrood pathogen Paenibacillus larvae.</title>
        <authorList>
            <person name="Okamoto M."/>
            <person name="Kumagai M."/>
            <person name="Kanamori H."/>
            <person name="Takamatsu D."/>
        </authorList>
    </citation>
    <scope>NUCLEOTIDE SEQUENCE [LARGE SCALE GENOMIC DNA]</scope>
    <source>
        <strain evidence="5 6">J21TS7</strain>
    </source>
</reference>